<feature type="compositionally biased region" description="Polar residues" evidence="1">
    <location>
        <begin position="414"/>
        <end position="429"/>
    </location>
</feature>
<keyword evidence="3" id="KW-1185">Reference proteome</keyword>
<sequence length="1276" mass="145873">MSRQSSRTGASKWKATRADRKLQKAKYKLAAVDGMRQRPPPDRAGSVRDNVSIYTTGSTVMRELYNPPIGYDTLTMQRFRDYLEETELVESFRRLMTLLLDRPELPYNPYPGLVQRFRQNAEAFHLDQIPEGKIHQILHNNLQESIMQDLFFVRGYDNIWGLSSILRVISPQQISRYKWLVDNMTPEPENLFSEPGYTNQVTVAMVGPCVFEGTFYQQVSNLQLRKEFLITGEDVKMGVSIFVNSVMAEIDGMYTNPRHLILGVNLPYGDNDSPTVTLMDFWDPDRIQQEKETFLQAMSDTVLSNKYIYMDGIFRVDPDVATYTRGQVQFGLNFISLSLTAGANEGLSSFCEYPMSSLHEGVFLNRSHAEAYLSIFSPQVDHFKQAETRAPVPHATAGKRRTTPGGHSIRSGRATAQSQTNRPFTGNQEQDVRTVRRHIHDRLSQLNPQKIRIDGFKLGDETTYGPFAWQITAPLKSYLQQKLAGHHMHAELFDSCYCVIILLLLERDSFERGLEVEIFRLLHGTAGRIYYLMEQNKSLRFFLKGFGSTKETSVLKEQMAKYREAVVHLLDSDLNVRSADQITVGKIILSQIDDLMPGSVIPFGSGHHIQTSMKTLKNLNWYCLTLLIQVVEDSLPRAPIFKEFVLKMQVTFPERAPRPITRHRQRSDPVGSDMETQVDHGMENDHIKNHERYVIDVQSCMNKDTSTSKQIAREAVLLRYLVDTHVDLVWHDFLLDIATGEHFPPNPYPLLVSILCQCAMRMDLCFERSDTITQRMWSAENMQLEDPDNHVYHIPGVDGHGTPSALAVLDTGAYVPLTETLKVFEQQSYIQRKGAYRVAICMAMCGPGILYGKMQPYLNEIELHEHIYIQGPPGCQGEAIQLFALIVYNHLSDLIKKEEIPVMGAYFGDGQTRWTWAEIMTKKNGFISECVAICSSKETVFMKAYVFLDLWRYVPVRKYFLFHFLTDDDVEAEVFYPDNPVAFYQSIFLSQDRAAFHYQNGGPKNGGSPMNGANTRTAHQFLNRMLGDAKLHCDWLTVHRGLLLRSLLNQDQYHIAEAWRMLHSMAAQIEYVIFMVETLQDLIQLMMEFIGHNQERFRNRRPPPPSQQPSRASKGTKRSKRSQVTPATAASLSSTAEIEGPINEAQLGRMTMIFQQKLVDVCKARISMAGSELANFLDAKLKTALEEDPYIDNFYLAYEDQTLFRLEEIKHMLRLLQDSIANDVHEASPIAKEVMEKIELPDLEELRPSSVASMTLNDPNMYRRTLVPQSMNTILE</sequence>
<evidence type="ECO:0000256" key="1">
    <source>
        <dbReference type="SAM" id="MobiDB-lite"/>
    </source>
</evidence>
<feature type="compositionally biased region" description="Low complexity" evidence="1">
    <location>
        <begin position="1125"/>
        <end position="1135"/>
    </location>
</feature>
<gene>
    <name evidence="2" type="ORF">KP79_PYT15985</name>
</gene>
<protein>
    <submittedName>
        <fullName evidence="2">Uncharacterized protein</fullName>
    </submittedName>
</protein>
<feature type="region of interest" description="Disordered" evidence="1">
    <location>
        <begin position="1"/>
        <end position="22"/>
    </location>
</feature>
<name>A0A210PWT5_MIZYE</name>
<accession>A0A210PWT5</accession>
<comment type="caution">
    <text evidence="2">The sequence shown here is derived from an EMBL/GenBank/DDBJ whole genome shotgun (WGS) entry which is preliminary data.</text>
</comment>
<dbReference type="Proteomes" id="UP000242188">
    <property type="component" value="Unassembled WGS sequence"/>
</dbReference>
<evidence type="ECO:0000313" key="2">
    <source>
        <dbReference type="EMBL" id="OWF40958.1"/>
    </source>
</evidence>
<evidence type="ECO:0000313" key="3">
    <source>
        <dbReference type="Proteomes" id="UP000242188"/>
    </source>
</evidence>
<dbReference type="AlphaFoldDB" id="A0A210PWT5"/>
<feature type="region of interest" description="Disordered" evidence="1">
    <location>
        <begin position="391"/>
        <end position="431"/>
    </location>
</feature>
<feature type="region of interest" description="Disordered" evidence="1">
    <location>
        <begin position="1095"/>
        <end position="1135"/>
    </location>
</feature>
<dbReference type="OrthoDB" id="542946at2759"/>
<dbReference type="STRING" id="6573.A0A210PWT5"/>
<reference evidence="2 3" key="1">
    <citation type="journal article" date="2017" name="Nat. Ecol. Evol.">
        <title>Scallop genome provides insights into evolution of bilaterian karyotype and development.</title>
        <authorList>
            <person name="Wang S."/>
            <person name="Zhang J."/>
            <person name="Jiao W."/>
            <person name="Li J."/>
            <person name="Xun X."/>
            <person name="Sun Y."/>
            <person name="Guo X."/>
            <person name="Huan P."/>
            <person name="Dong B."/>
            <person name="Zhang L."/>
            <person name="Hu X."/>
            <person name="Sun X."/>
            <person name="Wang J."/>
            <person name="Zhao C."/>
            <person name="Wang Y."/>
            <person name="Wang D."/>
            <person name="Huang X."/>
            <person name="Wang R."/>
            <person name="Lv J."/>
            <person name="Li Y."/>
            <person name="Zhang Z."/>
            <person name="Liu B."/>
            <person name="Lu W."/>
            <person name="Hui Y."/>
            <person name="Liang J."/>
            <person name="Zhou Z."/>
            <person name="Hou R."/>
            <person name="Li X."/>
            <person name="Liu Y."/>
            <person name="Li H."/>
            <person name="Ning X."/>
            <person name="Lin Y."/>
            <person name="Zhao L."/>
            <person name="Xing Q."/>
            <person name="Dou J."/>
            <person name="Li Y."/>
            <person name="Mao J."/>
            <person name="Guo H."/>
            <person name="Dou H."/>
            <person name="Li T."/>
            <person name="Mu C."/>
            <person name="Jiang W."/>
            <person name="Fu Q."/>
            <person name="Fu X."/>
            <person name="Miao Y."/>
            <person name="Liu J."/>
            <person name="Yu Q."/>
            <person name="Li R."/>
            <person name="Liao H."/>
            <person name="Li X."/>
            <person name="Kong Y."/>
            <person name="Jiang Z."/>
            <person name="Chourrout D."/>
            <person name="Li R."/>
            <person name="Bao Z."/>
        </authorList>
    </citation>
    <scope>NUCLEOTIDE SEQUENCE [LARGE SCALE GENOMIC DNA]</scope>
    <source>
        <strain evidence="2 3">PY_sf001</strain>
    </source>
</reference>
<organism evidence="2 3">
    <name type="scientific">Mizuhopecten yessoensis</name>
    <name type="common">Japanese scallop</name>
    <name type="synonym">Patinopecten yessoensis</name>
    <dbReference type="NCBI Taxonomy" id="6573"/>
    <lineage>
        <taxon>Eukaryota</taxon>
        <taxon>Metazoa</taxon>
        <taxon>Spiralia</taxon>
        <taxon>Lophotrochozoa</taxon>
        <taxon>Mollusca</taxon>
        <taxon>Bivalvia</taxon>
        <taxon>Autobranchia</taxon>
        <taxon>Pteriomorphia</taxon>
        <taxon>Pectinida</taxon>
        <taxon>Pectinoidea</taxon>
        <taxon>Pectinidae</taxon>
        <taxon>Mizuhopecten</taxon>
    </lineage>
</organism>
<proteinExistence type="predicted"/>
<dbReference type="EMBL" id="NEDP02005434">
    <property type="protein sequence ID" value="OWF40958.1"/>
    <property type="molecule type" value="Genomic_DNA"/>
</dbReference>